<evidence type="ECO:0000313" key="2">
    <source>
        <dbReference type="EMBL" id="EGG10967.1"/>
    </source>
</evidence>
<organism evidence="3">
    <name type="scientific">Melampsora larici-populina (strain 98AG31 / pathotype 3-4-7)</name>
    <name type="common">Poplar leaf rust fungus</name>
    <dbReference type="NCBI Taxonomy" id="747676"/>
    <lineage>
        <taxon>Eukaryota</taxon>
        <taxon>Fungi</taxon>
        <taxon>Dikarya</taxon>
        <taxon>Basidiomycota</taxon>
        <taxon>Pucciniomycotina</taxon>
        <taxon>Pucciniomycetes</taxon>
        <taxon>Pucciniales</taxon>
        <taxon>Melampsoraceae</taxon>
        <taxon>Melampsora</taxon>
    </lineage>
</organism>
<dbReference type="InParanoid" id="F4R9D5"/>
<feature type="region of interest" description="Disordered" evidence="1">
    <location>
        <begin position="32"/>
        <end position="70"/>
    </location>
</feature>
<protein>
    <submittedName>
        <fullName evidence="2">Uncharacterized protein</fullName>
    </submittedName>
</protein>
<dbReference type="VEuPathDB" id="FungiDB:MELLADRAFT_115354"/>
<dbReference type="HOGENOM" id="CLU_1256272_0_0_1"/>
<gene>
    <name evidence="2" type="ORF">MELLADRAFT_115354</name>
</gene>
<keyword evidence="3" id="KW-1185">Reference proteome</keyword>
<sequence>MSAMQEVTLRAFALVHRPQHPDDLSDNANKKVRVSSMGQSQADHAPPSYCNQQQNNPYGHQQNGLNHNPQMHNLSDMRTPLNFEMMANPSMVGTSQDLTTDYHQRGARASAGSSRAARPGSAPSSMLSTVTPPARTMIPTHSSTSQLATPLMNQMRTSSILDTHNHRGSPLMGNSSNGRMPNNMIGQAHPHVPNNNNNRPPSMMEPQHVLDTLVQMAHLQ</sequence>
<feature type="compositionally biased region" description="Polar residues" evidence="1">
    <location>
        <begin position="49"/>
        <end position="70"/>
    </location>
</feature>
<feature type="region of interest" description="Disordered" evidence="1">
    <location>
        <begin position="105"/>
        <end position="144"/>
    </location>
</feature>
<dbReference type="RefSeq" id="XP_007405569.1">
    <property type="nucleotide sequence ID" value="XM_007405507.1"/>
</dbReference>
<dbReference type="Proteomes" id="UP000001072">
    <property type="component" value="Unassembled WGS sequence"/>
</dbReference>
<proteinExistence type="predicted"/>
<evidence type="ECO:0000313" key="3">
    <source>
        <dbReference type="Proteomes" id="UP000001072"/>
    </source>
</evidence>
<evidence type="ECO:0000256" key="1">
    <source>
        <dbReference type="SAM" id="MobiDB-lite"/>
    </source>
</evidence>
<dbReference type="KEGG" id="mlr:MELLADRAFT_115354"/>
<dbReference type="OrthoDB" id="10317232at2759"/>
<accession>F4R9D5</accession>
<dbReference type="AlphaFoldDB" id="F4R9D5"/>
<dbReference type="EMBL" id="GL883093">
    <property type="protein sequence ID" value="EGG10967.1"/>
    <property type="molecule type" value="Genomic_DNA"/>
</dbReference>
<feature type="compositionally biased region" description="Low complexity" evidence="1">
    <location>
        <begin position="107"/>
        <end position="125"/>
    </location>
</feature>
<dbReference type="GeneID" id="18925579"/>
<reference evidence="3" key="1">
    <citation type="journal article" date="2011" name="Proc. Natl. Acad. Sci. U.S.A.">
        <title>Obligate biotrophy features unraveled by the genomic analysis of rust fungi.</title>
        <authorList>
            <person name="Duplessis S."/>
            <person name="Cuomo C.A."/>
            <person name="Lin Y.-C."/>
            <person name="Aerts A."/>
            <person name="Tisserant E."/>
            <person name="Veneault-Fourrey C."/>
            <person name="Joly D.L."/>
            <person name="Hacquard S."/>
            <person name="Amselem J."/>
            <person name="Cantarel B.L."/>
            <person name="Chiu R."/>
            <person name="Coutinho P.M."/>
            <person name="Feau N."/>
            <person name="Field M."/>
            <person name="Frey P."/>
            <person name="Gelhaye E."/>
            <person name="Goldberg J."/>
            <person name="Grabherr M.G."/>
            <person name="Kodira C.D."/>
            <person name="Kohler A."/>
            <person name="Kuees U."/>
            <person name="Lindquist E.A."/>
            <person name="Lucas S.M."/>
            <person name="Mago R."/>
            <person name="Mauceli E."/>
            <person name="Morin E."/>
            <person name="Murat C."/>
            <person name="Pangilinan J.L."/>
            <person name="Park R."/>
            <person name="Pearson M."/>
            <person name="Quesneville H."/>
            <person name="Rouhier N."/>
            <person name="Sakthikumar S."/>
            <person name="Salamov A.A."/>
            <person name="Schmutz J."/>
            <person name="Selles B."/>
            <person name="Shapiro H."/>
            <person name="Tanguay P."/>
            <person name="Tuskan G.A."/>
            <person name="Henrissat B."/>
            <person name="Van de Peer Y."/>
            <person name="Rouze P."/>
            <person name="Ellis J.G."/>
            <person name="Dodds P.N."/>
            <person name="Schein J.E."/>
            <person name="Zhong S."/>
            <person name="Hamelin R.C."/>
            <person name="Grigoriev I.V."/>
            <person name="Szabo L.J."/>
            <person name="Martin F."/>
        </authorList>
    </citation>
    <scope>NUCLEOTIDE SEQUENCE [LARGE SCALE GENOMIC DNA]</scope>
    <source>
        <strain evidence="3">98AG31 / pathotype 3-4-7</strain>
    </source>
</reference>
<name>F4R9D5_MELLP</name>